<feature type="transmembrane region" description="Helical" evidence="2">
    <location>
        <begin position="135"/>
        <end position="154"/>
    </location>
</feature>
<name>A0A484F465_9EURY</name>
<keyword evidence="2" id="KW-0472">Membrane</keyword>
<dbReference type="EMBL" id="SNYS01000009">
    <property type="protein sequence ID" value="TDQ68383.1"/>
    <property type="molecule type" value="Genomic_DNA"/>
</dbReference>
<reference evidence="3 4" key="1">
    <citation type="submission" date="2019-03" db="EMBL/GenBank/DDBJ databases">
        <title>Genomic Encyclopedia of Type Strains, Phase IV (KMG-IV): sequencing the most valuable type-strain genomes for metagenomic binning, comparative biology and taxonomic classification.</title>
        <authorList>
            <person name="Goeker M."/>
        </authorList>
    </citation>
    <scope>NUCLEOTIDE SEQUENCE [LARGE SCALE GENOMIC DNA]</scope>
    <source>
        <strain evidence="3 4">DSM 13328</strain>
    </source>
</reference>
<gene>
    <name evidence="3" type="ORF">C7391_1329</name>
</gene>
<evidence type="ECO:0000256" key="1">
    <source>
        <dbReference type="SAM" id="MobiDB-lite"/>
    </source>
</evidence>
<keyword evidence="2" id="KW-0812">Transmembrane</keyword>
<evidence type="ECO:0000313" key="3">
    <source>
        <dbReference type="EMBL" id="TDQ68383.1"/>
    </source>
</evidence>
<keyword evidence="2" id="KW-1133">Transmembrane helix</keyword>
<protein>
    <submittedName>
        <fullName evidence="3">Uncharacterized protein</fullName>
    </submittedName>
</protein>
<accession>A0A484F465</accession>
<dbReference type="Proteomes" id="UP000294855">
    <property type="component" value="Unassembled WGS sequence"/>
</dbReference>
<comment type="caution">
    <text evidence="3">The sequence shown here is derived from an EMBL/GenBank/DDBJ whole genome shotgun (WGS) entry which is preliminary data.</text>
</comment>
<dbReference type="RefSeq" id="WP_208107075.1">
    <property type="nucleotide sequence ID" value="NZ_SNYS01000009.1"/>
</dbReference>
<keyword evidence="4" id="KW-1185">Reference proteome</keyword>
<sequence>FDDGDTLKVYLVSDTTQTVEITVEYYFDNVLNTSETLTNYEIWAGPLTATAIPTTFADYILNLTKPFDPTLPAQMNDGETLKVYLVSKDTQTSPKGSGSGEAKVVDSEEPQQDPQEPVQEKETPSYEIPSSNDTLIAGVIFLFLVATGIFIFLWRRQEDEDEENK</sequence>
<evidence type="ECO:0000256" key="2">
    <source>
        <dbReference type="SAM" id="Phobius"/>
    </source>
</evidence>
<feature type="non-terminal residue" evidence="3">
    <location>
        <position position="1"/>
    </location>
</feature>
<proteinExistence type="predicted"/>
<evidence type="ECO:0000313" key="4">
    <source>
        <dbReference type="Proteomes" id="UP000294855"/>
    </source>
</evidence>
<dbReference type="AlphaFoldDB" id="A0A484F465"/>
<feature type="region of interest" description="Disordered" evidence="1">
    <location>
        <begin position="86"/>
        <end position="129"/>
    </location>
</feature>
<organism evidence="3 4">
    <name type="scientific">Methanimicrococcus blatticola</name>
    <dbReference type="NCBI Taxonomy" id="91560"/>
    <lineage>
        <taxon>Archaea</taxon>
        <taxon>Methanobacteriati</taxon>
        <taxon>Methanobacteriota</taxon>
        <taxon>Stenosarchaea group</taxon>
        <taxon>Methanomicrobia</taxon>
        <taxon>Methanosarcinales</taxon>
        <taxon>Methanosarcinaceae</taxon>
        <taxon>Methanimicrococcus</taxon>
    </lineage>
</organism>